<evidence type="ECO:0000313" key="2">
    <source>
        <dbReference type="Proteomes" id="UP000773469"/>
    </source>
</evidence>
<organism evidence="1 2">
    <name type="scientific">Shewanella colwelliana</name>
    <name type="common">Alteromonas colwelliana</name>
    <dbReference type="NCBI Taxonomy" id="23"/>
    <lineage>
        <taxon>Bacteria</taxon>
        <taxon>Pseudomonadati</taxon>
        <taxon>Pseudomonadota</taxon>
        <taxon>Gammaproteobacteria</taxon>
        <taxon>Alteromonadales</taxon>
        <taxon>Shewanellaceae</taxon>
        <taxon>Shewanella</taxon>
    </lineage>
</organism>
<name>A0ABQ4P6D5_SHECO</name>
<dbReference type="SUPFAM" id="SSF53850">
    <property type="entry name" value="Periplasmic binding protein-like II"/>
    <property type="match status" value="1"/>
</dbReference>
<dbReference type="RefSeq" id="WP_259655935.1">
    <property type="nucleotide sequence ID" value="NZ_BPEU01000020.1"/>
</dbReference>
<protein>
    <submittedName>
        <fullName evidence="1">ABC transporter substrate-binding protein</fullName>
    </submittedName>
</protein>
<dbReference type="EMBL" id="BPEU01000020">
    <property type="protein sequence ID" value="GIU43040.1"/>
    <property type="molecule type" value="Genomic_DNA"/>
</dbReference>
<gene>
    <name evidence="1" type="ORF">TUM3794_27760</name>
</gene>
<sequence length="249" mass="28954">MQQFARWWLILLICWPLSLLGAAPVTINAVTDHWPKYSNLDGTGYYIDLLRHVFPEPDYQLELDIVPFSRALFLVNQQRVDVGLGFYRGDVDPSYYSEIPVEVDRVDAAVTPELAAVWKDITSLKQKKVQAMLAYRFDSFISVPMYYEESSELLLMLNHVNDGKIDALLDYKRSMISLASHLDHPRQYVIIENVLNPAVYFVFPQTEKGKRLKVRFDKQMQQLIKSGDIEQIFKRYISDRERVAKARSD</sequence>
<comment type="caution">
    <text evidence="1">The sequence shown here is derived from an EMBL/GenBank/DDBJ whole genome shotgun (WGS) entry which is preliminary data.</text>
</comment>
<accession>A0ABQ4P6D5</accession>
<dbReference type="Gene3D" id="3.40.190.10">
    <property type="entry name" value="Periplasmic binding protein-like II"/>
    <property type="match status" value="2"/>
</dbReference>
<dbReference type="Proteomes" id="UP000773469">
    <property type="component" value="Unassembled WGS sequence"/>
</dbReference>
<proteinExistence type="predicted"/>
<reference evidence="1 2" key="1">
    <citation type="submission" date="2021-05" db="EMBL/GenBank/DDBJ databases">
        <title>Molecular characterization for Shewanella algae harboring chromosomal blaOXA-55-like strains isolated from clinical and environment sample.</title>
        <authorList>
            <person name="Ohama Y."/>
            <person name="Aoki K."/>
            <person name="Harada S."/>
            <person name="Moriya K."/>
            <person name="Ishii Y."/>
            <person name="Tateda K."/>
        </authorList>
    </citation>
    <scope>NUCLEOTIDE SEQUENCE [LARGE SCALE GENOMIC DNA]</scope>
    <source>
        <strain evidence="1 2">MBTL60-118</strain>
    </source>
</reference>
<keyword evidence="2" id="KW-1185">Reference proteome</keyword>
<evidence type="ECO:0000313" key="1">
    <source>
        <dbReference type="EMBL" id="GIU43040.1"/>
    </source>
</evidence>